<dbReference type="AlphaFoldDB" id="A0A0A8ZS10"/>
<name>A0A0A8ZS10_ARUDO</name>
<sequence>MSAFVSTLAYYYCICIKRKPVINFSQGNNDKHYESCNILLTDYTQI</sequence>
<protein>
    <submittedName>
        <fullName evidence="1">Uncharacterized protein</fullName>
    </submittedName>
</protein>
<proteinExistence type="predicted"/>
<organism evidence="1">
    <name type="scientific">Arundo donax</name>
    <name type="common">Giant reed</name>
    <name type="synonym">Donax arundinaceus</name>
    <dbReference type="NCBI Taxonomy" id="35708"/>
    <lineage>
        <taxon>Eukaryota</taxon>
        <taxon>Viridiplantae</taxon>
        <taxon>Streptophyta</taxon>
        <taxon>Embryophyta</taxon>
        <taxon>Tracheophyta</taxon>
        <taxon>Spermatophyta</taxon>
        <taxon>Magnoliopsida</taxon>
        <taxon>Liliopsida</taxon>
        <taxon>Poales</taxon>
        <taxon>Poaceae</taxon>
        <taxon>PACMAD clade</taxon>
        <taxon>Arundinoideae</taxon>
        <taxon>Arundineae</taxon>
        <taxon>Arundo</taxon>
    </lineage>
</organism>
<reference evidence="1" key="1">
    <citation type="submission" date="2014-09" db="EMBL/GenBank/DDBJ databases">
        <authorList>
            <person name="Magalhaes I.L.F."/>
            <person name="Oliveira U."/>
            <person name="Santos F.R."/>
            <person name="Vidigal T.H.D.A."/>
            <person name="Brescovit A.D."/>
            <person name="Santos A.J."/>
        </authorList>
    </citation>
    <scope>NUCLEOTIDE SEQUENCE</scope>
    <source>
        <tissue evidence="1">Shoot tissue taken approximately 20 cm above the soil surface</tissue>
    </source>
</reference>
<evidence type="ECO:0000313" key="1">
    <source>
        <dbReference type="EMBL" id="JAD40493.1"/>
    </source>
</evidence>
<dbReference type="EMBL" id="GBRH01257402">
    <property type="protein sequence ID" value="JAD40493.1"/>
    <property type="molecule type" value="Transcribed_RNA"/>
</dbReference>
<accession>A0A0A8ZS10</accession>
<reference evidence="1" key="2">
    <citation type="journal article" date="2015" name="Data Brief">
        <title>Shoot transcriptome of the giant reed, Arundo donax.</title>
        <authorList>
            <person name="Barrero R.A."/>
            <person name="Guerrero F.D."/>
            <person name="Moolhuijzen P."/>
            <person name="Goolsby J.A."/>
            <person name="Tidwell J."/>
            <person name="Bellgard S.E."/>
            <person name="Bellgard M.I."/>
        </authorList>
    </citation>
    <scope>NUCLEOTIDE SEQUENCE</scope>
    <source>
        <tissue evidence="1">Shoot tissue taken approximately 20 cm above the soil surface</tissue>
    </source>
</reference>